<dbReference type="EMBL" id="LAZR01059896">
    <property type="protein sequence ID" value="KKK66826.1"/>
    <property type="molecule type" value="Genomic_DNA"/>
</dbReference>
<sequence>AVHRLDPKLSKEEDGFKCAVVLMTAALATGPNIVKVSKFCGYPRTLVRRFATNLRASRIWGHKYVRPSDWSDKKAGGVAFWLDVAVGLGFVERTD</sequence>
<proteinExistence type="predicted"/>
<accession>A0A0F9A3S3</accession>
<gene>
    <name evidence="1" type="ORF">LCGC14_2960160</name>
</gene>
<evidence type="ECO:0000313" key="1">
    <source>
        <dbReference type="EMBL" id="KKK66826.1"/>
    </source>
</evidence>
<name>A0A0F9A3S3_9ZZZZ</name>
<comment type="caution">
    <text evidence="1">The sequence shown here is derived from an EMBL/GenBank/DDBJ whole genome shotgun (WGS) entry which is preliminary data.</text>
</comment>
<protein>
    <recommendedName>
        <fullName evidence="2">HTH iclR-type domain-containing protein</fullName>
    </recommendedName>
</protein>
<organism evidence="1">
    <name type="scientific">marine sediment metagenome</name>
    <dbReference type="NCBI Taxonomy" id="412755"/>
    <lineage>
        <taxon>unclassified sequences</taxon>
        <taxon>metagenomes</taxon>
        <taxon>ecological metagenomes</taxon>
    </lineage>
</organism>
<dbReference type="AlphaFoldDB" id="A0A0F9A3S3"/>
<reference evidence="1" key="1">
    <citation type="journal article" date="2015" name="Nature">
        <title>Complex archaea that bridge the gap between prokaryotes and eukaryotes.</title>
        <authorList>
            <person name="Spang A."/>
            <person name="Saw J.H."/>
            <person name="Jorgensen S.L."/>
            <person name="Zaremba-Niedzwiedzka K."/>
            <person name="Martijn J."/>
            <person name="Lind A.E."/>
            <person name="van Eijk R."/>
            <person name="Schleper C."/>
            <person name="Guy L."/>
            <person name="Ettema T.J."/>
        </authorList>
    </citation>
    <scope>NUCLEOTIDE SEQUENCE</scope>
</reference>
<feature type="non-terminal residue" evidence="1">
    <location>
        <position position="1"/>
    </location>
</feature>
<evidence type="ECO:0008006" key="2">
    <source>
        <dbReference type="Google" id="ProtNLM"/>
    </source>
</evidence>